<keyword evidence="3 14" id="KW-0813">Transport</keyword>
<feature type="short sequence motif" description="TonB C-terminal box" evidence="15">
    <location>
        <begin position="721"/>
        <end position="738"/>
    </location>
</feature>
<evidence type="ECO:0000313" key="19">
    <source>
        <dbReference type="EMBL" id="OEY92758.1"/>
    </source>
</evidence>
<keyword evidence="9" id="KW-0406">Ion transport</keyword>
<evidence type="ECO:0000259" key="18">
    <source>
        <dbReference type="Pfam" id="PF07715"/>
    </source>
</evidence>
<evidence type="ECO:0000256" key="3">
    <source>
        <dbReference type="ARBA" id="ARBA00022448"/>
    </source>
</evidence>
<dbReference type="InterPro" id="IPR010105">
    <property type="entry name" value="TonB_sidphr_rcpt"/>
</dbReference>
<keyword evidence="7" id="KW-0732">Signal</keyword>
<evidence type="ECO:0000256" key="4">
    <source>
        <dbReference type="ARBA" id="ARBA00022452"/>
    </source>
</evidence>
<evidence type="ECO:0000256" key="8">
    <source>
        <dbReference type="ARBA" id="ARBA00023004"/>
    </source>
</evidence>
<protein>
    <submittedName>
        <fullName evidence="19">TonB-dependent receptor</fullName>
    </submittedName>
</protein>
<dbReference type="AlphaFoldDB" id="A0A1E7R0B5"/>
<name>A0A1E7R0B5_9GAMM</name>
<dbReference type="SUPFAM" id="SSF56935">
    <property type="entry name" value="Porins"/>
    <property type="match status" value="1"/>
</dbReference>
<feature type="non-terminal residue" evidence="19">
    <location>
        <position position="1"/>
    </location>
</feature>
<keyword evidence="12 19" id="KW-0675">Receptor</keyword>
<evidence type="ECO:0000256" key="11">
    <source>
        <dbReference type="ARBA" id="ARBA00023136"/>
    </source>
</evidence>
<gene>
    <name evidence="19" type="ORF">BJI46_14475</name>
</gene>
<evidence type="ECO:0000313" key="20">
    <source>
        <dbReference type="Proteomes" id="UP000185895"/>
    </source>
</evidence>
<evidence type="ECO:0000256" key="15">
    <source>
        <dbReference type="PROSITE-ProRule" id="PRU10144"/>
    </source>
</evidence>
<dbReference type="InterPro" id="IPR039426">
    <property type="entry name" value="TonB-dep_rcpt-like"/>
</dbReference>
<dbReference type="STRING" id="1262585.BJI46_14475"/>
<keyword evidence="11 14" id="KW-0472">Membrane</keyword>
<dbReference type="NCBIfam" id="TIGR01783">
    <property type="entry name" value="TonB-siderophor"/>
    <property type="match status" value="1"/>
</dbReference>
<evidence type="ECO:0000256" key="6">
    <source>
        <dbReference type="ARBA" id="ARBA00022692"/>
    </source>
</evidence>
<dbReference type="GO" id="GO:0015891">
    <property type="term" value="P:siderophore transport"/>
    <property type="evidence" value="ECO:0007669"/>
    <property type="project" value="InterPro"/>
</dbReference>
<comment type="subcellular location">
    <subcellularLocation>
        <location evidence="1 14">Cell outer membrane</location>
        <topology evidence="1 14">Multi-pass membrane protein</topology>
    </subcellularLocation>
</comment>
<evidence type="ECO:0000256" key="2">
    <source>
        <dbReference type="ARBA" id="ARBA00009810"/>
    </source>
</evidence>
<dbReference type="PANTHER" id="PTHR32552:SF82">
    <property type="entry name" value="FCUA PROTEIN"/>
    <property type="match status" value="1"/>
</dbReference>
<keyword evidence="10 16" id="KW-0798">TonB box</keyword>
<reference evidence="19 20" key="1">
    <citation type="submission" date="2016-09" db="EMBL/GenBank/DDBJ databases">
        <authorList>
            <person name="Capua I."/>
            <person name="De Benedictis P."/>
            <person name="Joannis T."/>
            <person name="Lombin L.H."/>
            <person name="Cattoli G."/>
        </authorList>
    </citation>
    <scope>NUCLEOTIDE SEQUENCE [LARGE SCALE GENOMIC DNA]</scope>
    <source>
        <strain evidence="19 20">ANC 4671</strain>
    </source>
</reference>
<feature type="domain" description="TonB-dependent receptor plug" evidence="18">
    <location>
        <begin position="77"/>
        <end position="177"/>
    </location>
</feature>
<organism evidence="19 20">
    <name type="scientific">Acinetobacter qingfengensis</name>
    <dbReference type="NCBI Taxonomy" id="1262585"/>
    <lineage>
        <taxon>Bacteria</taxon>
        <taxon>Pseudomonadati</taxon>
        <taxon>Pseudomonadota</taxon>
        <taxon>Gammaproteobacteria</taxon>
        <taxon>Moraxellales</taxon>
        <taxon>Moraxellaceae</taxon>
        <taxon>Acinetobacter</taxon>
    </lineage>
</organism>
<feature type="domain" description="TonB-dependent receptor-like beta-barrel" evidence="17">
    <location>
        <begin position="273"/>
        <end position="709"/>
    </location>
</feature>
<keyword evidence="6 14" id="KW-0812">Transmembrane</keyword>
<dbReference type="Gene3D" id="2.170.130.10">
    <property type="entry name" value="TonB-dependent receptor, plug domain"/>
    <property type="match status" value="1"/>
</dbReference>
<dbReference type="GO" id="GO:0015344">
    <property type="term" value="F:siderophore uptake transmembrane transporter activity"/>
    <property type="evidence" value="ECO:0007669"/>
    <property type="project" value="TreeGrafter"/>
</dbReference>
<comment type="caution">
    <text evidence="19">The sequence shown here is derived from an EMBL/GenBank/DDBJ whole genome shotgun (WGS) entry which is preliminary data.</text>
</comment>
<keyword evidence="4 14" id="KW-1134">Transmembrane beta strand</keyword>
<dbReference type="GO" id="GO:0009279">
    <property type="term" value="C:cell outer membrane"/>
    <property type="evidence" value="ECO:0007669"/>
    <property type="project" value="UniProtKB-SubCell"/>
</dbReference>
<dbReference type="Pfam" id="PF07715">
    <property type="entry name" value="Plug"/>
    <property type="match status" value="1"/>
</dbReference>
<evidence type="ECO:0000256" key="10">
    <source>
        <dbReference type="ARBA" id="ARBA00023077"/>
    </source>
</evidence>
<dbReference type="InterPro" id="IPR012910">
    <property type="entry name" value="Plug_dom"/>
</dbReference>
<dbReference type="CDD" id="cd01347">
    <property type="entry name" value="ligand_gated_channel"/>
    <property type="match status" value="1"/>
</dbReference>
<evidence type="ECO:0000256" key="7">
    <source>
        <dbReference type="ARBA" id="ARBA00022729"/>
    </source>
</evidence>
<keyword evidence="8" id="KW-0408">Iron</keyword>
<evidence type="ECO:0000256" key="14">
    <source>
        <dbReference type="PROSITE-ProRule" id="PRU01360"/>
    </source>
</evidence>
<dbReference type="Proteomes" id="UP000185895">
    <property type="component" value="Unassembled WGS sequence"/>
</dbReference>
<keyword evidence="20" id="KW-1185">Reference proteome</keyword>
<evidence type="ECO:0000256" key="5">
    <source>
        <dbReference type="ARBA" id="ARBA00022496"/>
    </source>
</evidence>
<dbReference type="GO" id="GO:0038023">
    <property type="term" value="F:signaling receptor activity"/>
    <property type="evidence" value="ECO:0007669"/>
    <property type="project" value="InterPro"/>
</dbReference>
<dbReference type="RefSeq" id="WP_070070748.1">
    <property type="nucleotide sequence ID" value="NZ_MKKK01000057.1"/>
</dbReference>
<accession>A0A1E7R0B5</accession>
<proteinExistence type="inferred from homology"/>
<dbReference type="PANTHER" id="PTHR32552">
    <property type="entry name" value="FERRICHROME IRON RECEPTOR-RELATED"/>
    <property type="match status" value="1"/>
</dbReference>
<sequence>FKNKFLFNQLNRNLYTAIFSSGILFNSVYAQQNDIEEIDSKSTSTAQEVIQLDAVNVIATIKKNTIASGTLGSRSDLETPFSSQHVDAKQIEQSQAKTIGKLFEGDASIESKGSSYGLDAYSISVRGLNLDFVNGYKIDGHPFQMYGVELPLELFEQVQVLKGATGFLYGIGSPGGTVNYISKKPTSSPKASLSVGYSSDDLFSQHADIGGHFDEAHKYGYRFNLVNEQGRAFNGTKVDRQAASLYLTAQLSPKLDIYANGFYQKRNLNGGISTISIANSGNYAYSGTTLPKAISGRKDLTAYDSSYYDSIAWGAATGLNWQFNDQWSLHGSYSHTLKQIDSRDETLYLRNSQGDYNLALRQFYRPTLAYDSVQLRLEGMFNTGWLKHQLIAGIDWQRQTRDLNIGNPNLNPATNTGGQNYVYPGTGTYPAGNLYDSSLNLIYGGYAPREYFRISNWNTKSAYISDTLSVNDAWSVLLGLRKFDYENSNYYVSGRLRSHYQQNPVSPTVALLWHPQAQTTVYASYVEALEDGGTVGSTYTNAYQQLDPVKSKQYELGIKTEQKNWSLASALFRIERGTGYANAQNQYVVDGIAQYDGLEFNGQFKATDFLRLNASGVWINAEYTKAADDILGKQPTAVARFQGSFGFEKDFRTVEGLTVHGNIKYIGKQYINNANTLHTSSYQVVNLGAIYRQNLGQHQLIYRAEINNLFDQDYWIASTNALQIGAPRTLSLNLQYDF</sequence>
<dbReference type="OrthoDB" id="8732650at2"/>
<comment type="similarity">
    <text evidence="2 14 16">Belongs to the TonB-dependent receptor family.</text>
</comment>
<evidence type="ECO:0000256" key="13">
    <source>
        <dbReference type="ARBA" id="ARBA00023237"/>
    </source>
</evidence>
<dbReference type="InterPro" id="IPR037066">
    <property type="entry name" value="Plug_dom_sf"/>
</dbReference>
<evidence type="ECO:0000259" key="17">
    <source>
        <dbReference type="Pfam" id="PF00593"/>
    </source>
</evidence>
<keyword evidence="5" id="KW-0410">Iron transport</keyword>
<dbReference type="Gene3D" id="2.40.170.20">
    <property type="entry name" value="TonB-dependent receptor, beta-barrel domain"/>
    <property type="match status" value="1"/>
</dbReference>
<keyword evidence="13 14" id="KW-0998">Cell outer membrane</keyword>
<dbReference type="PROSITE" id="PS01156">
    <property type="entry name" value="TONB_DEPENDENT_REC_2"/>
    <property type="match status" value="1"/>
</dbReference>
<evidence type="ECO:0000256" key="12">
    <source>
        <dbReference type="ARBA" id="ARBA00023170"/>
    </source>
</evidence>
<evidence type="ECO:0000256" key="1">
    <source>
        <dbReference type="ARBA" id="ARBA00004571"/>
    </source>
</evidence>
<dbReference type="Pfam" id="PF00593">
    <property type="entry name" value="TonB_dep_Rec_b-barrel"/>
    <property type="match status" value="1"/>
</dbReference>
<dbReference type="PROSITE" id="PS52016">
    <property type="entry name" value="TONB_DEPENDENT_REC_3"/>
    <property type="match status" value="1"/>
</dbReference>
<dbReference type="InterPro" id="IPR000531">
    <property type="entry name" value="Beta-barrel_TonB"/>
</dbReference>
<evidence type="ECO:0000256" key="9">
    <source>
        <dbReference type="ARBA" id="ARBA00023065"/>
    </source>
</evidence>
<dbReference type="InterPro" id="IPR036942">
    <property type="entry name" value="Beta-barrel_TonB_sf"/>
</dbReference>
<dbReference type="EMBL" id="MKKK01000057">
    <property type="protein sequence ID" value="OEY92758.1"/>
    <property type="molecule type" value="Genomic_DNA"/>
</dbReference>
<evidence type="ECO:0000256" key="16">
    <source>
        <dbReference type="RuleBase" id="RU003357"/>
    </source>
</evidence>
<dbReference type="InterPro" id="IPR010917">
    <property type="entry name" value="TonB_rcpt_CS"/>
</dbReference>